<dbReference type="PANTHER" id="PTHR46015">
    <property type="entry name" value="ZGC:172121"/>
    <property type="match status" value="1"/>
</dbReference>
<evidence type="ECO:0000256" key="1">
    <source>
        <dbReference type="ARBA" id="ARBA00022603"/>
    </source>
</evidence>
<keyword evidence="3 6" id="KW-0479">Metal-binding</keyword>
<dbReference type="Gene3D" id="3.20.20.330">
    <property type="entry name" value="Homocysteine-binding-like domain"/>
    <property type="match status" value="1"/>
</dbReference>
<evidence type="ECO:0000313" key="8">
    <source>
        <dbReference type="Proteomes" id="UP001152795"/>
    </source>
</evidence>
<feature type="binding site" evidence="6">
    <location>
        <position position="314"/>
    </location>
    <ligand>
        <name>Zn(2+)</name>
        <dbReference type="ChEBI" id="CHEBI:29105"/>
    </ligand>
</feature>
<keyword evidence="2 6" id="KW-0808">Transferase</keyword>
<gene>
    <name evidence="7" type="ORF">PACLA_8A059245</name>
</gene>
<protein>
    <submittedName>
        <fullName evidence="7">Uncharacterized protein</fullName>
    </submittedName>
</protein>
<proteinExistence type="predicted"/>
<keyword evidence="8" id="KW-1185">Reference proteome</keyword>
<keyword evidence="1 6" id="KW-0489">Methyltransferase</keyword>
<evidence type="ECO:0000256" key="6">
    <source>
        <dbReference type="PROSITE-ProRule" id="PRU00333"/>
    </source>
</evidence>
<accession>A0A7D9D737</accession>
<dbReference type="InterPro" id="IPR036589">
    <property type="entry name" value="HCY_dom_sf"/>
</dbReference>
<dbReference type="PROSITE" id="PS50970">
    <property type="entry name" value="HCY"/>
    <property type="match status" value="1"/>
</dbReference>
<comment type="pathway">
    <text evidence="5">Amino-acid biosynthesis; L-methionine biosynthesis via de novo pathway.</text>
</comment>
<name>A0A7D9D737_PARCT</name>
<dbReference type="SUPFAM" id="SSF82282">
    <property type="entry name" value="Homocysteine S-methyltransferase"/>
    <property type="match status" value="1"/>
</dbReference>
<dbReference type="Pfam" id="PF02574">
    <property type="entry name" value="S-methyl_trans"/>
    <property type="match status" value="1"/>
</dbReference>
<evidence type="ECO:0000256" key="3">
    <source>
        <dbReference type="ARBA" id="ARBA00022723"/>
    </source>
</evidence>
<dbReference type="InterPro" id="IPR051486">
    <property type="entry name" value="Hcy_S-methyltransferase"/>
</dbReference>
<dbReference type="OrthoDB" id="261426at2759"/>
<evidence type="ECO:0000256" key="5">
    <source>
        <dbReference type="ARBA" id="ARBA00034478"/>
    </source>
</evidence>
<organism evidence="7 8">
    <name type="scientific">Paramuricea clavata</name>
    <name type="common">Red gorgonian</name>
    <name type="synonym">Violescent sea-whip</name>
    <dbReference type="NCBI Taxonomy" id="317549"/>
    <lineage>
        <taxon>Eukaryota</taxon>
        <taxon>Metazoa</taxon>
        <taxon>Cnidaria</taxon>
        <taxon>Anthozoa</taxon>
        <taxon>Octocorallia</taxon>
        <taxon>Malacalcyonacea</taxon>
        <taxon>Plexauridae</taxon>
        <taxon>Paramuricea</taxon>
    </lineage>
</organism>
<dbReference type="Proteomes" id="UP001152795">
    <property type="component" value="Unassembled WGS sequence"/>
</dbReference>
<dbReference type="GO" id="GO:0046872">
    <property type="term" value="F:metal ion binding"/>
    <property type="evidence" value="ECO:0007669"/>
    <property type="project" value="UniProtKB-KW"/>
</dbReference>
<dbReference type="EMBL" id="CACRXK020000131">
    <property type="protein sequence ID" value="CAB3978658.1"/>
    <property type="molecule type" value="Genomic_DNA"/>
</dbReference>
<dbReference type="GO" id="GO:0032259">
    <property type="term" value="P:methylation"/>
    <property type="evidence" value="ECO:0007669"/>
    <property type="project" value="UniProtKB-KW"/>
</dbReference>
<dbReference type="GO" id="GO:0009086">
    <property type="term" value="P:methionine biosynthetic process"/>
    <property type="evidence" value="ECO:0007669"/>
    <property type="project" value="TreeGrafter"/>
</dbReference>
<feature type="binding site" evidence="6">
    <location>
        <position position="253"/>
    </location>
    <ligand>
        <name>Zn(2+)</name>
        <dbReference type="ChEBI" id="CHEBI:29105"/>
    </ligand>
</feature>
<evidence type="ECO:0000256" key="2">
    <source>
        <dbReference type="ARBA" id="ARBA00022679"/>
    </source>
</evidence>
<sequence>MSINATVQYSILCRQYATVQDYTSHFGFGETLAGLIGIECTTIWNHTSHDDPLWSARALIDNPGEIKRVHTSFLHSGANIILTDSYQASIEGFCRHAQCTSEAAISVIKRSVSIAKEACQEFLEETQNKEGNELSRNLLVGGSVGPYGACQFDKSEYHGNYVDKMNLEELKSWHRPRIKILVEAGVDFLAVETIPALVEAEAILQVLNEFPSVICWVSFSCKDQTHLCHGEKFCDAVTTVETYKQVEAVGINCSAPEHVQGLLSSIHGKSTKPIVVYANNGQEWWKKRFDNNPDYISYVLGWLEQGAKIIGGCCGVTPADIEDIRNAIKDSYCNSGQLIDNATRVTMKTTTTNTPEKISDSGVNYSYRRHECYVIWKKLFLEILDKHAPLQYKKSDQRKYLGLK</sequence>
<dbReference type="GO" id="GO:0008898">
    <property type="term" value="F:S-adenosylmethionine-homocysteine S-methyltransferase activity"/>
    <property type="evidence" value="ECO:0007669"/>
    <property type="project" value="TreeGrafter"/>
</dbReference>
<keyword evidence="4 6" id="KW-0862">Zinc</keyword>
<feature type="binding site" evidence="6">
    <location>
        <position position="313"/>
    </location>
    <ligand>
        <name>Zn(2+)</name>
        <dbReference type="ChEBI" id="CHEBI:29105"/>
    </ligand>
</feature>
<dbReference type="AlphaFoldDB" id="A0A7D9D737"/>
<evidence type="ECO:0000313" key="7">
    <source>
        <dbReference type="EMBL" id="CAB3978658.1"/>
    </source>
</evidence>
<dbReference type="InterPro" id="IPR003726">
    <property type="entry name" value="HCY_dom"/>
</dbReference>
<comment type="cofactor">
    <cofactor evidence="6">
        <name>Zn(2+)</name>
        <dbReference type="ChEBI" id="CHEBI:29105"/>
    </cofactor>
</comment>
<reference evidence="7" key="1">
    <citation type="submission" date="2020-04" db="EMBL/GenBank/DDBJ databases">
        <authorList>
            <person name="Alioto T."/>
            <person name="Alioto T."/>
            <person name="Gomez Garrido J."/>
        </authorList>
    </citation>
    <scope>NUCLEOTIDE SEQUENCE</scope>
    <source>
        <strain evidence="7">A484AB</strain>
    </source>
</reference>
<dbReference type="PANTHER" id="PTHR46015:SF1">
    <property type="entry name" value="HOMOCYSTEINE S-METHYLTRANSFERASE-LIKE ISOFORM 1"/>
    <property type="match status" value="1"/>
</dbReference>
<dbReference type="NCBIfam" id="NF007020">
    <property type="entry name" value="PRK09485.1"/>
    <property type="match status" value="1"/>
</dbReference>
<dbReference type="FunFam" id="3.20.20.330:FF:000002">
    <property type="entry name" value="Homocysteine S-methyltransferase"/>
    <property type="match status" value="1"/>
</dbReference>
<evidence type="ECO:0000256" key="4">
    <source>
        <dbReference type="ARBA" id="ARBA00022833"/>
    </source>
</evidence>
<dbReference type="GO" id="GO:0033528">
    <property type="term" value="P:S-methylmethionine cycle"/>
    <property type="evidence" value="ECO:0007669"/>
    <property type="project" value="TreeGrafter"/>
</dbReference>
<comment type="caution">
    <text evidence="7">The sequence shown here is derived from an EMBL/GenBank/DDBJ whole genome shotgun (WGS) entry which is preliminary data.</text>
</comment>